<dbReference type="CDD" id="cd23463">
    <property type="entry name" value="beta-trefoil_Ricin_vlAKAP"/>
    <property type="match status" value="1"/>
</dbReference>
<evidence type="ECO:0000313" key="10">
    <source>
        <dbReference type="Xenbase" id="XB-GENE-6033525"/>
    </source>
</evidence>
<evidence type="ECO:0000256" key="2">
    <source>
        <dbReference type="ARBA" id="ARBA00009646"/>
    </source>
</evidence>
<dbReference type="FunFam" id="2.80.10.50:FF:000038">
    <property type="entry name" value="very large A-kinase anchor protein isoform X1"/>
    <property type="match status" value="1"/>
</dbReference>
<keyword evidence="4" id="KW-0273">Eye lens protein</keyword>
<feature type="compositionally biased region" description="Basic and acidic residues" evidence="6">
    <location>
        <begin position="382"/>
        <end position="395"/>
    </location>
</feature>
<feature type="region of interest" description="Disordered" evidence="6">
    <location>
        <begin position="1"/>
        <end position="470"/>
    </location>
</feature>
<dbReference type="Gene3D" id="2.60.20.10">
    <property type="entry name" value="Crystallins"/>
    <property type="match status" value="6"/>
</dbReference>
<evidence type="ECO:0000256" key="5">
    <source>
        <dbReference type="ARBA" id="ARBA00022737"/>
    </source>
</evidence>
<feature type="compositionally biased region" description="Basic and acidic residues" evidence="6">
    <location>
        <begin position="128"/>
        <end position="141"/>
    </location>
</feature>
<comment type="similarity">
    <text evidence="2">Belongs to the beta/gamma-crystallin family.</text>
</comment>
<dbReference type="Proteomes" id="UP000008143">
    <property type="component" value="Chromosome 2"/>
</dbReference>
<feature type="compositionally biased region" description="Polar residues" evidence="6">
    <location>
        <begin position="45"/>
        <end position="59"/>
    </location>
</feature>
<feature type="compositionally biased region" description="Polar residues" evidence="6">
    <location>
        <begin position="1708"/>
        <end position="1719"/>
    </location>
</feature>
<comment type="function">
    <text evidence="1">Crystallins are the dominant structural components of the vertebrate eye lens.</text>
</comment>
<evidence type="ECO:0000313" key="9">
    <source>
        <dbReference type="RefSeq" id="XP_031752438.1"/>
    </source>
</evidence>
<feature type="domain" description="Beta/gamma crystallin 'Greek key'" evidence="7">
    <location>
        <begin position="2727"/>
        <end position="2769"/>
    </location>
</feature>
<feature type="domain" description="Beta/gamma crystallin 'Greek key'" evidence="7">
    <location>
        <begin position="2683"/>
        <end position="2726"/>
    </location>
</feature>
<sequence length="3173" mass="351859">MPIRKKPTSWQEDVARGFSRFFSRSSSQEREEEAEKTSGDEQEQADSTLSRFFSRASSSQEKDKKLANEKSALEESTEGHQSPSRFFSRASSTQEKDKKLANEKSALEESTEGHQSPSRFFSRASSTQEKDKKLANEKSALEESTEGHQSPSRFFSRASSTQEKDKKLANEKSALEESTEGHQSPSRFFSRASSTQEKDKKLANEKSALEESTEGHQSPSRFFFRGTTPDKEAKDKSFTPEEQEKGLNLSKLFYRGTPQGSNNVSNTEEPDSFSSMASRLSVTFSQEDESGTVKSKTSKINLSSQEDKSPITVRDNKEHLPHPEADQNKEEESRTDWNHDAKSLSQEKQPKEKIREFFGQLFSFTSKSPVASPKQTPGNQEPCRESQDEPVRQNLEEEFVGVEQRFQEPDPIAQATQATEDGPASREIDLGASDNKQTAEVLSQEQEESPAPSPIPNTSNLEPPSITYGTYRGSKKIRKLLRRRADVNSPILEKEEVPDTETTTTLLDYSTDSDITPYPTSHPDVKLHGGPNEETSENSNKLPPNLERNTKSEESFQLETHHYSYKKHSDDVPKDTLCNSETVTLIEHGASERTISQGLEPDGDDSLMIPDNIQNSGVIKDLQPDMAIINNNNKNSFEANNVEALQNETQPQVEIAADADKKSKTITVLQHDAGEISNITNVLQPDEVNFSKTSGISLSLTDNNSNIISNLETVNKSDITKPLHEFTSITSIYQTDLQSDKEENWNAPLEPKVDTEKDSEIAAGLQTSPVGLKAQQTDASKTSILGEVQQITAADVLDISLGLQEKTEKLSLIMDQQPCAEETFKKEETSAQNTQSDSMPKMESLGLVEQVHPSSNSKINNNTLVNIYADIDDSTKNNETEESSLHAEAKIAHETLPTSQITGHLGSDNDNNSVNSDGGFEHLQHNEFIISQSVQSQVLDSPLTDESYKNVVPQSSKNSVCVKESLHNVNLFGKPDISDIPDAAEVPIAANNNISDDHNKHHNNVPPDTDTSFNFSASFSDDGSETTLLHDEKCKSHLITDYQTNNIGSLSNSSLNEENIREALDVDSIDEGHFPTFAIPSTSSSFASAYVDEQCKSSLPSSDSVDSGLISPACTPDENIIYNDNKLATLDVNDQGNNTIVEPDKTVYDFCNVGTIDVKNTSQVDNMSTTEEVSGLSETNTIQGTNVVTVNNISPRLENDTTTAKTAPTLKERIGKLSSNQISQPNSKDVYIAKVSVKSIDVKEVKIAPYNFQSEIITITKLPTPTFEPEYIQLSVPSLPPMEAKNDLQEFQQEQDNEKVTTIEKSSFRHFKPKSDNSSKVEPDTEAVQNILPALTNNSPDVTIENIKNNNFTALMRSSNDNFMNMSSLTGTHDNDIDKILLSTCVSELETKDVNLQGLEPKETNIYSDFSLQAKVNSSNEMNGTSPSSPTDSTIPEKDTMQLATEHSALYDTLLQQKANELICTVLNKAVEEMTPNNSTLNTISTTENGCSLLSPVSEANDISNLKSSEHGKKNNECPNAINDTSSKVTDNQMNDLLSERKLESQNQIHTEKTEDNHMPSTIAELGSCGNDQVDHIPTGSFISLSNENSDIGAIMLNSANVEGNAVLDNSNVSVAVISNEAPTDLEIEIPITQSSSLGMLTDHSNEAEIGKIFISNNSELEHENDESNINESDLHSERIPKELRLSDDTLLSSTSQNDRTNVDEINHSTNELLTQTSDEATKVDQAKKDTNRISSTSQDDRTNVDKINHLTNELLTQSSDEALKVEQATNELSSISQNDRTNVDKINHLTNELLTQSSVEALKVDQATNELSSISQNNEMNQSANELLTQKPDEPPKVYQTKEDTNELQNCEKGDRFVASDIIEVNHSSCDNNSQHATNSGPAVVSQENAFADELYQNDERIYPTSNDPFVSMANKIVSDTIFSAKQNVISSMLQTSLNKNIDGKIQSETSNTAQVGVTGTDNITTQSTQNSDPVISLCGVGKEYNITSELTNTDGEQNQYILNESKNTFEGTVHGRDIITEMEKPTDSPHLAWSLGTDEDSHSYEGLNNTGILKNTEDPQTTVVNYLGLSGEVEEEAVNMGTTDFFNPFQFSIHQANIIEISENDEDQDNNECYVCDSEESSDSYVVVQARRRRFYPFSLSPIYEDESSSEDILSTSASPKHTEADQSDCNSILTLLQSVSARLKQTNALDKEEVFHEECHSLADKSSQILHEHSNMDAAEKLEDTSKAQVVDQPILLPPQIPTRSSLFITKTMPEIKSLTGAGRQSILMQLTKKPFVLNSKPSGEALSPTAPEECPAFQKIENSNVIKSNFSTESAPIQPSVYKPVEESNELMQKNKVETNSHLESTSVHFHSNLNSQNYSSPPETKTISCQENVDTLEQDDLPSLPNLKSSVPPALEHNSSLQEGVDSSFLNPDFKTEVVSNPLSSTSQTASESVLPIQIPDMEHKSQHTMLQNYSSPSETGEGDFQKLGSSQQNTQAPLMSAVHGDTVKHNPRPGKVVISDILDHENKTEVNADIIDASSWIFPNGVNIRVIRGCWTLYEKPNFEGLAHVLEEGEAELTYLWEVPQSTSEPNTIKIGSIKRIVKDYIPEIILLPQYPITGSSIHLLTEVPTIESLTYHMHHSLVVKSGVWLAYSQPQFSGSVTVLEEGSEIPKIQEYGIRSVRPLKMGGLKVQMPSDPKIILYGQPCFQGWSRELTEHIYSIKSLLSDGDEQEIGSVRVLGGIWVGYDMERFKGRQYLLEEGEYPDWQSWGGINSSLQSMRYLQADFMEASVTLYESDREDMKQLEAINLGIPDVEQAGYGPETQSIHVKKGMWVAYEQKHFCGQQYILEKGRYKSCADWGGHNNTIMSLRPVLLEPYGSNDPKHLIKAYSGLNFQGESVDLTQEVTDFKAFTPSSFKVLRGCWLLCYQGDMSDNLCVLEEGHFPDMASCGCPAAVIKFIQPIDYVFAEPSISLFALDSCEGRELHFEEAVNSVLSRDLHFYTQSVWVRSGLWIAYEEANFLGRQILLEAKKILNWAEFSGWKAIGSLRPLKQPAVYVRIKNRHNNKYLTVTGKLADTRAMSVCVSPRNGQYTQIWHFCRGLMKSKASDSCLDVIGGKNIPGSKVSLWQEHGKLRQKWRINKDGTITSCLSDELALDLKGGNYYDQNHIVVNHLQPNLPSQKWDVEIL</sequence>
<feature type="compositionally biased region" description="Basic and acidic residues" evidence="6">
    <location>
        <begin position="305"/>
        <end position="342"/>
    </location>
</feature>
<feature type="region of interest" description="Disordered" evidence="6">
    <location>
        <begin position="2384"/>
        <end position="2413"/>
    </location>
</feature>
<comment type="subunit">
    <text evidence="3">Monomer.</text>
</comment>
<dbReference type="PROSITE" id="PS50231">
    <property type="entry name" value="RICIN_B_LECTIN"/>
    <property type="match status" value="1"/>
</dbReference>
<dbReference type="SMART" id="SM00247">
    <property type="entry name" value="XTALbg"/>
    <property type="match status" value="6"/>
</dbReference>
<feature type="domain" description="Beta/gamma crystallin 'Greek key'" evidence="7">
    <location>
        <begin position="2539"/>
        <end position="2588"/>
    </location>
</feature>
<dbReference type="AGR" id="Xenbase:XB-GENE-6033525"/>
<evidence type="ECO:0000256" key="3">
    <source>
        <dbReference type="ARBA" id="ARBA00011245"/>
    </source>
</evidence>
<dbReference type="SUPFAM" id="SSF50370">
    <property type="entry name" value="Ricin B-like lectins"/>
    <property type="match status" value="1"/>
</dbReference>
<protein>
    <submittedName>
        <fullName evidence="9">Very large A-kinase anchor protein isoform X1</fullName>
    </submittedName>
</protein>
<keyword evidence="8" id="KW-1185">Reference proteome</keyword>
<dbReference type="FunFam" id="2.60.20.10:FF:000006">
    <property type="entry name" value="Very large A-kinase anchor protein"/>
    <property type="match status" value="1"/>
</dbReference>
<feature type="compositionally biased region" description="Polar residues" evidence="6">
    <location>
        <begin position="434"/>
        <end position="444"/>
    </location>
</feature>
<dbReference type="CTD" id="131544"/>
<feature type="domain" description="Beta/gamma crystallin 'Greek key'" evidence="7">
    <location>
        <begin position="2996"/>
        <end position="3037"/>
    </location>
</feature>
<evidence type="ECO:0000259" key="7">
    <source>
        <dbReference type="PROSITE" id="PS50915"/>
    </source>
</evidence>
<dbReference type="Pfam" id="PF00652">
    <property type="entry name" value="Ricin_B_lectin"/>
    <property type="match status" value="1"/>
</dbReference>
<dbReference type="InterPro" id="IPR035992">
    <property type="entry name" value="Ricin_B-like_lectins"/>
</dbReference>
<feature type="compositionally biased region" description="Polar residues" evidence="6">
    <location>
        <begin position="113"/>
        <end position="127"/>
    </location>
</feature>
<feature type="compositionally biased region" description="Basic and acidic residues" evidence="6">
    <location>
        <begin position="162"/>
        <end position="175"/>
    </location>
</feature>
<feature type="compositionally biased region" description="Polar residues" evidence="6">
    <location>
        <begin position="181"/>
        <end position="195"/>
    </location>
</feature>
<dbReference type="SMART" id="SM00458">
    <property type="entry name" value="RICIN"/>
    <property type="match status" value="1"/>
</dbReference>
<evidence type="ECO:0000256" key="4">
    <source>
        <dbReference type="ARBA" id="ARBA00022613"/>
    </source>
</evidence>
<dbReference type="RefSeq" id="XP_031752438.1">
    <property type="nucleotide sequence ID" value="XM_031896578.1"/>
</dbReference>
<dbReference type="PANTHER" id="PTHR11818">
    <property type="entry name" value="BETA/GAMMA CRYSTALLIN"/>
    <property type="match status" value="1"/>
</dbReference>
<evidence type="ECO:0000256" key="6">
    <source>
        <dbReference type="SAM" id="MobiDB-lite"/>
    </source>
</evidence>
<feature type="compositionally biased region" description="Basic and acidic residues" evidence="6">
    <location>
        <begin position="94"/>
        <end position="107"/>
    </location>
</feature>
<dbReference type="KEGG" id="xtr:101733625"/>
<dbReference type="GO" id="GO:0005212">
    <property type="term" value="F:structural constituent of eye lens"/>
    <property type="evidence" value="ECO:0000318"/>
    <property type="project" value="GO_Central"/>
</dbReference>
<feature type="compositionally biased region" description="Basic and acidic residues" evidence="6">
    <location>
        <begin position="228"/>
        <end position="245"/>
    </location>
</feature>
<keyword evidence="5" id="KW-0677">Repeat</keyword>
<dbReference type="InterPro" id="IPR000772">
    <property type="entry name" value="Ricin_B_lectin"/>
</dbReference>
<dbReference type="OMA" id="STEGHHQ"/>
<feature type="compositionally biased region" description="Basic and acidic residues" evidence="6">
    <location>
        <begin position="60"/>
        <end position="73"/>
    </location>
</feature>
<feature type="region of interest" description="Disordered" evidence="6">
    <location>
        <begin position="491"/>
        <end position="553"/>
    </location>
</feature>
<feature type="compositionally biased region" description="Basic and acidic residues" evidence="6">
    <location>
        <begin position="27"/>
        <end position="39"/>
    </location>
</feature>
<organism evidence="8 9">
    <name type="scientific">Xenopus tropicalis</name>
    <name type="common">Western clawed frog</name>
    <name type="synonym">Silurana tropicalis</name>
    <dbReference type="NCBI Taxonomy" id="8364"/>
    <lineage>
        <taxon>Eukaryota</taxon>
        <taxon>Metazoa</taxon>
        <taxon>Chordata</taxon>
        <taxon>Craniata</taxon>
        <taxon>Vertebrata</taxon>
        <taxon>Euteleostomi</taxon>
        <taxon>Amphibia</taxon>
        <taxon>Batrachia</taxon>
        <taxon>Anura</taxon>
        <taxon>Pipoidea</taxon>
        <taxon>Pipidae</taxon>
        <taxon>Xenopodinae</taxon>
        <taxon>Xenopus</taxon>
        <taxon>Silurana</taxon>
    </lineage>
</organism>
<dbReference type="OrthoDB" id="9895617at2759"/>
<feature type="compositionally biased region" description="Polar residues" evidence="6">
    <location>
        <begin position="79"/>
        <end position="93"/>
    </location>
</feature>
<dbReference type="GO" id="GO:0002088">
    <property type="term" value="P:lens development in camera-type eye"/>
    <property type="evidence" value="ECO:0000318"/>
    <property type="project" value="GO_Central"/>
</dbReference>
<feature type="compositionally biased region" description="Polar residues" evidence="6">
    <location>
        <begin position="147"/>
        <end position="161"/>
    </location>
</feature>
<accession>A0A8J1J3K7</accession>
<feature type="compositionally biased region" description="Basic and acidic residues" evidence="6">
    <location>
        <begin position="196"/>
        <end position="209"/>
    </location>
</feature>
<dbReference type="PANTHER" id="PTHR11818:SF38">
    <property type="entry name" value="VERY LARGE A-KINASE ANCHOR PROTEIN"/>
    <property type="match status" value="1"/>
</dbReference>
<proteinExistence type="inferred from homology"/>
<gene>
    <name evidence="9 10" type="primary">crybg3</name>
</gene>
<dbReference type="Xenbase" id="XB-GENE-6033525">
    <property type="gene designation" value="crybg3"/>
</dbReference>
<dbReference type="PRINTS" id="PR01367">
    <property type="entry name" value="BGCRYSTALLIN"/>
</dbReference>
<feature type="compositionally biased region" description="Basic and acidic residues" evidence="6">
    <location>
        <begin position="1720"/>
        <end position="1732"/>
    </location>
</feature>
<evidence type="ECO:0000256" key="1">
    <source>
        <dbReference type="ARBA" id="ARBA00003689"/>
    </source>
</evidence>
<dbReference type="Gene3D" id="2.80.10.50">
    <property type="match status" value="1"/>
</dbReference>
<feature type="region of interest" description="Disordered" evidence="6">
    <location>
        <begin position="1686"/>
        <end position="1741"/>
    </location>
</feature>
<feature type="compositionally biased region" description="Polar residues" evidence="6">
    <location>
        <begin position="362"/>
        <end position="379"/>
    </location>
</feature>
<feature type="domain" description="Beta/gamma crystallin 'Greek key'" evidence="7">
    <location>
        <begin position="2633"/>
        <end position="2671"/>
    </location>
</feature>
<dbReference type="SUPFAM" id="SSF49695">
    <property type="entry name" value="gamma-Crystallin-like"/>
    <property type="match status" value="3"/>
</dbReference>
<name>A0A8J1J3K7_XENTR</name>
<dbReference type="InterPro" id="IPR001064">
    <property type="entry name" value="Beta/gamma_crystallin"/>
</dbReference>
<dbReference type="PROSITE" id="PS50915">
    <property type="entry name" value="CRYSTALLIN_BETA_GAMMA"/>
    <property type="match status" value="6"/>
</dbReference>
<feature type="region of interest" description="Disordered" evidence="6">
    <location>
        <begin position="1508"/>
        <end position="1528"/>
    </location>
</feature>
<dbReference type="GO" id="GO:0007601">
    <property type="term" value="P:visual perception"/>
    <property type="evidence" value="ECO:0000318"/>
    <property type="project" value="GO_Central"/>
</dbReference>
<dbReference type="InterPro" id="IPR050252">
    <property type="entry name" value="Beta/Gamma-Crystallin"/>
</dbReference>
<dbReference type="InterPro" id="IPR011024">
    <property type="entry name" value="G_crystallin-like"/>
</dbReference>
<feature type="compositionally biased region" description="Polar residues" evidence="6">
    <location>
        <begin position="258"/>
        <end position="285"/>
    </location>
</feature>
<evidence type="ECO:0000313" key="8">
    <source>
        <dbReference type="Proteomes" id="UP000008143"/>
    </source>
</evidence>
<dbReference type="GeneID" id="101733625"/>
<feature type="compositionally biased region" description="Low complexity" evidence="6">
    <location>
        <begin position="500"/>
        <end position="516"/>
    </location>
</feature>
<feature type="compositionally biased region" description="Polar residues" evidence="6">
    <location>
        <begin position="292"/>
        <end position="304"/>
    </location>
</feature>
<feature type="domain" description="Beta/gamma crystallin 'Greek key'" evidence="7">
    <location>
        <begin position="2817"/>
        <end position="2859"/>
    </location>
</feature>
<dbReference type="Pfam" id="PF00030">
    <property type="entry name" value="Crystall"/>
    <property type="match status" value="6"/>
</dbReference>
<reference evidence="9" key="1">
    <citation type="submission" date="2025-08" db="UniProtKB">
        <authorList>
            <consortium name="RefSeq"/>
        </authorList>
    </citation>
    <scope>IDENTIFICATION</scope>
    <source>
        <strain evidence="9">Nigerian</strain>
        <tissue evidence="9">Liver and blood</tissue>
    </source>
</reference>